<geneLocation type="nucleomorph" evidence="1"/>
<reference evidence="1 2" key="1">
    <citation type="journal article" date="2011" name="Genome Biol. Evol.">
        <title>Complete nucleomorph genome sequence of the nonphotosynthetic alga Cryptomonas paramecium reveals a core nucleomorph gene set.</title>
        <authorList>
            <person name="Tanifuji G."/>
            <person name="Onodera N.T."/>
            <person name="Wheeler T.J."/>
            <person name="Dlutek M."/>
            <person name="Donaher N."/>
            <person name="Archibald J.M."/>
        </authorList>
    </citation>
    <scope>NUCLEOTIDE SEQUENCE [LARGE SCALE GENOMIC DNA]</scope>
    <source>
        <strain evidence="1 2">CCAP977/2A</strain>
    </source>
</reference>
<sequence length="191" mass="22660">MHNDGNFGNVSILKFYKKKNAYKNGCLFSGRINFIPDRLYKKSTNNLMFGLIECYNTRISKKIVKTVNKLELIELNFLFELRFVRNVNKSNSIIIEHTNKIPINYFPKFMTKKNNCLEKLTKKKNTFSQPNLISLHSNDVLEFYNKQHNSIRCYIPVGKKDTKKPYMLSNFRLNSISYILKFKKNPDNNYY</sequence>
<dbReference type="EMBL" id="CP002172">
    <property type="protein sequence ID" value="AEA38742.1"/>
    <property type="molecule type" value="Genomic_DNA"/>
</dbReference>
<evidence type="ECO:0000313" key="2">
    <source>
        <dbReference type="Proteomes" id="UP000243423"/>
    </source>
</evidence>
<dbReference type="GeneID" id="10446976"/>
<evidence type="ECO:0000313" key="1">
    <source>
        <dbReference type="EMBL" id="AEA38742.1"/>
    </source>
</evidence>
<proteinExistence type="predicted"/>
<protein>
    <submittedName>
        <fullName evidence="1">Uncharacterized protein</fullName>
    </submittedName>
</protein>
<gene>
    <name evidence="1" type="ORF">CPARA_1gp084</name>
</gene>
<organism evidence="1 2">
    <name type="scientific">Cryptomonas paramaecium</name>
    <dbReference type="NCBI Taxonomy" id="2898"/>
    <lineage>
        <taxon>Eukaryota</taxon>
        <taxon>Cryptophyceae</taxon>
        <taxon>Cryptomonadales</taxon>
        <taxon>Cryptomonadaceae</taxon>
        <taxon>Cryptomonas</taxon>
    </lineage>
</organism>
<accession>F2HHE6</accession>
<dbReference type="AlphaFoldDB" id="F2HHE6"/>
<name>F2HHE6_9CRYP</name>
<keyword evidence="1" id="KW-0542">Nucleomorph</keyword>
<dbReference type="RefSeq" id="XP_003239640.1">
    <property type="nucleotide sequence ID" value="XM_003239592.1"/>
</dbReference>
<dbReference type="Proteomes" id="UP000243423">
    <property type="component" value="Nucleomorph 1"/>
</dbReference>